<comment type="caution">
    <text evidence="2">The sequence shown here is derived from an EMBL/GenBank/DDBJ whole genome shotgun (WGS) entry which is preliminary data.</text>
</comment>
<dbReference type="EMBL" id="JAQQWL010000004">
    <property type="protein sequence ID" value="KAK8076728.1"/>
    <property type="molecule type" value="Genomic_DNA"/>
</dbReference>
<evidence type="ECO:0000256" key="1">
    <source>
        <dbReference type="SAM" id="MobiDB-lite"/>
    </source>
</evidence>
<evidence type="ECO:0000313" key="3">
    <source>
        <dbReference type="Proteomes" id="UP001480595"/>
    </source>
</evidence>
<accession>A0ABR1W3J8</accession>
<dbReference type="GeneID" id="92088472"/>
<gene>
    <name evidence="2" type="ORF">PG994_004000</name>
</gene>
<protein>
    <submittedName>
        <fullName evidence="2">Uncharacterized protein</fullName>
    </submittedName>
</protein>
<keyword evidence="3" id="KW-1185">Reference proteome</keyword>
<feature type="region of interest" description="Disordered" evidence="1">
    <location>
        <begin position="155"/>
        <end position="176"/>
    </location>
</feature>
<organism evidence="2 3">
    <name type="scientific">Apiospora phragmitis</name>
    <dbReference type="NCBI Taxonomy" id="2905665"/>
    <lineage>
        <taxon>Eukaryota</taxon>
        <taxon>Fungi</taxon>
        <taxon>Dikarya</taxon>
        <taxon>Ascomycota</taxon>
        <taxon>Pezizomycotina</taxon>
        <taxon>Sordariomycetes</taxon>
        <taxon>Xylariomycetidae</taxon>
        <taxon>Amphisphaeriales</taxon>
        <taxon>Apiosporaceae</taxon>
        <taxon>Apiospora</taxon>
    </lineage>
</organism>
<feature type="region of interest" description="Disordered" evidence="1">
    <location>
        <begin position="1"/>
        <end position="35"/>
    </location>
</feature>
<reference evidence="2 3" key="1">
    <citation type="submission" date="2023-01" db="EMBL/GenBank/DDBJ databases">
        <title>Analysis of 21 Apiospora genomes using comparative genomics revels a genus with tremendous synthesis potential of carbohydrate active enzymes and secondary metabolites.</title>
        <authorList>
            <person name="Sorensen T."/>
        </authorList>
    </citation>
    <scope>NUCLEOTIDE SEQUENCE [LARGE SCALE GENOMIC DNA]</scope>
    <source>
        <strain evidence="2 3">CBS 135458</strain>
    </source>
</reference>
<name>A0ABR1W3J8_9PEZI</name>
<dbReference type="RefSeq" id="XP_066719687.1">
    <property type="nucleotide sequence ID" value="XM_066855409.1"/>
</dbReference>
<feature type="compositionally biased region" description="Basic and acidic residues" evidence="1">
    <location>
        <begin position="1"/>
        <end position="12"/>
    </location>
</feature>
<evidence type="ECO:0000313" key="2">
    <source>
        <dbReference type="EMBL" id="KAK8076728.1"/>
    </source>
</evidence>
<sequence>MAKPARVERADYGSDQPAVHPADEPEVGNGGEQRRGVLADIRLTADVVQRCEVQPSHVPQAPKHIPGPQVDVGQDVLAKVDPHESPSESPYVSGELRAVGEEAEKGALARDQAARAVFVREVGRDDPARQRVVRPRVLLLGKPAAVVAAQVDIPEQKGQGQRAPCAGDEPGASKSPAVAQQTFKDQDHDIGWEAISHICEVRHGWSTWRVYLY</sequence>
<proteinExistence type="predicted"/>
<dbReference type="Proteomes" id="UP001480595">
    <property type="component" value="Unassembled WGS sequence"/>
</dbReference>